<feature type="transmembrane region" description="Helical" evidence="1">
    <location>
        <begin position="131"/>
        <end position="163"/>
    </location>
</feature>
<evidence type="ECO:0000256" key="1">
    <source>
        <dbReference type="SAM" id="Phobius"/>
    </source>
</evidence>
<keyword evidence="1" id="KW-1133">Transmembrane helix</keyword>
<dbReference type="EMBL" id="QKZT01000013">
    <property type="protein sequence ID" value="PZX49891.1"/>
    <property type="molecule type" value="Genomic_DNA"/>
</dbReference>
<dbReference type="Proteomes" id="UP000248882">
    <property type="component" value="Unassembled WGS sequence"/>
</dbReference>
<dbReference type="RefSeq" id="WP_111320729.1">
    <property type="nucleotide sequence ID" value="NZ_QKZT01000013.1"/>
</dbReference>
<keyword evidence="3" id="KW-1185">Reference proteome</keyword>
<dbReference type="AlphaFoldDB" id="A0A2W7QPI6"/>
<evidence type="ECO:0000313" key="2">
    <source>
        <dbReference type="EMBL" id="PZX49891.1"/>
    </source>
</evidence>
<protein>
    <submittedName>
        <fullName evidence="2">Uncharacterized protein</fullName>
    </submittedName>
</protein>
<keyword evidence="1" id="KW-0812">Transmembrane</keyword>
<accession>A0A2W7QPI6</accession>
<sequence length="183" mass="20648">MNTINPSYQKAFNIYQFSGEVAESGKNLETRVSGGGGGGSTYQGSGYSAPVSITSQTVIHDQLFLINSEGKERSFQLQDFNLACRKGNNVTVYWYIREGKSQGSYFGVINHSTDQNYIDQKETKKMFLNPLYFYGLIFLGISTLIQLHIISLIVACVCGFFIWKMKKTSKKEREEFLQNILST</sequence>
<comment type="caution">
    <text evidence="2">The sequence shown here is derived from an EMBL/GenBank/DDBJ whole genome shotgun (WGS) entry which is preliminary data.</text>
</comment>
<name>A0A2W7QPI6_9BACT</name>
<proteinExistence type="predicted"/>
<organism evidence="2 3">
    <name type="scientific">Algoriphagus chordae</name>
    <dbReference type="NCBI Taxonomy" id="237019"/>
    <lineage>
        <taxon>Bacteria</taxon>
        <taxon>Pseudomonadati</taxon>
        <taxon>Bacteroidota</taxon>
        <taxon>Cytophagia</taxon>
        <taxon>Cytophagales</taxon>
        <taxon>Cyclobacteriaceae</taxon>
        <taxon>Algoriphagus</taxon>
    </lineage>
</organism>
<dbReference type="OrthoDB" id="823791at2"/>
<keyword evidence="1" id="KW-0472">Membrane</keyword>
<gene>
    <name evidence="2" type="ORF">LV85_02954</name>
</gene>
<reference evidence="2 3" key="1">
    <citation type="submission" date="2018-06" db="EMBL/GenBank/DDBJ databases">
        <title>Genomic Encyclopedia of Archaeal and Bacterial Type Strains, Phase II (KMG-II): from individual species to whole genera.</title>
        <authorList>
            <person name="Goeker M."/>
        </authorList>
    </citation>
    <scope>NUCLEOTIDE SEQUENCE [LARGE SCALE GENOMIC DNA]</scope>
    <source>
        <strain evidence="2 3">DSM 19830</strain>
    </source>
</reference>
<evidence type="ECO:0000313" key="3">
    <source>
        <dbReference type="Proteomes" id="UP000248882"/>
    </source>
</evidence>